<evidence type="ECO:0000313" key="7">
    <source>
        <dbReference type="Proteomes" id="UP000233491"/>
    </source>
</evidence>
<comment type="subcellular location">
    <subcellularLocation>
        <location evidence="1">Periplasm</location>
    </subcellularLocation>
</comment>
<dbReference type="GO" id="GO:0030976">
    <property type="term" value="F:thiamine pyrophosphate binding"/>
    <property type="evidence" value="ECO:0007669"/>
    <property type="project" value="TreeGrafter"/>
</dbReference>
<keyword evidence="7" id="KW-1185">Reference proteome</keyword>
<gene>
    <name evidence="6" type="ORF">CXZ10_19200</name>
</gene>
<dbReference type="GO" id="GO:0030975">
    <property type="term" value="F:thiamine binding"/>
    <property type="evidence" value="ECO:0007669"/>
    <property type="project" value="TreeGrafter"/>
</dbReference>
<protein>
    <submittedName>
        <fullName evidence="6">ABC transporter substrate-binding protein</fullName>
    </submittedName>
</protein>
<dbReference type="PANTHER" id="PTHR30006:SF3">
    <property type="entry name" value="THIAMINE-BINDING PERIPLASMIC PROTEIN"/>
    <property type="match status" value="1"/>
</dbReference>
<accession>A0A1I4RMG0</accession>
<reference evidence="6 7" key="1">
    <citation type="submission" date="2017-12" db="EMBL/GenBank/DDBJ databases">
        <title>Anaerobic carbon monoxide metabolism by Pleomorphomonas carboxyditropha sp. nov., a new mesophilic hydrogenogenic carboxidotroph.</title>
        <authorList>
            <person name="Esquivel-Elizondo S."/>
            <person name="Krajmalnik-Brown R."/>
        </authorList>
    </citation>
    <scope>NUCLEOTIDE SEQUENCE [LARGE SCALE GENOMIC DNA]</scope>
    <source>
        <strain evidence="6 7">R5-392</strain>
    </source>
</reference>
<dbReference type="InterPro" id="IPR019546">
    <property type="entry name" value="TAT_signal_bac_arc"/>
</dbReference>
<evidence type="ECO:0000256" key="3">
    <source>
        <dbReference type="ARBA" id="ARBA00022448"/>
    </source>
</evidence>
<evidence type="ECO:0000256" key="1">
    <source>
        <dbReference type="ARBA" id="ARBA00004418"/>
    </source>
</evidence>
<dbReference type="InterPro" id="IPR006311">
    <property type="entry name" value="TAT_signal"/>
</dbReference>
<dbReference type="NCBIfam" id="TIGR01409">
    <property type="entry name" value="TAT_signal_seq"/>
    <property type="match status" value="1"/>
</dbReference>
<dbReference type="OrthoDB" id="9766989at2"/>
<dbReference type="Gene3D" id="3.40.190.10">
    <property type="entry name" value="Periplasmic binding protein-like II"/>
    <property type="match status" value="2"/>
</dbReference>
<evidence type="ECO:0000256" key="4">
    <source>
        <dbReference type="ARBA" id="ARBA00022729"/>
    </source>
</evidence>
<dbReference type="PANTHER" id="PTHR30006">
    <property type="entry name" value="THIAMINE-BINDING PERIPLASMIC PROTEIN-RELATED"/>
    <property type="match status" value="1"/>
</dbReference>
<dbReference type="Proteomes" id="UP000233491">
    <property type="component" value="Unassembled WGS sequence"/>
</dbReference>
<dbReference type="GO" id="GO:0030288">
    <property type="term" value="C:outer membrane-bounded periplasmic space"/>
    <property type="evidence" value="ECO:0007669"/>
    <property type="project" value="TreeGrafter"/>
</dbReference>
<dbReference type="RefSeq" id="WP_101290985.1">
    <property type="nucleotide sequence ID" value="NZ_FOUQ01000002.1"/>
</dbReference>
<keyword evidence="3" id="KW-0813">Transport</keyword>
<dbReference type="AlphaFoldDB" id="A0A1I4RMG0"/>
<name>A0A1I4RMG0_9HYPH</name>
<comment type="caution">
    <text evidence="6">The sequence shown here is derived from an EMBL/GenBank/DDBJ whole genome shotgun (WGS) entry which is preliminary data.</text>
</comment>
<dbReference type="GO" id="GO:0015888">
    <property type="term" value="P:thiamine transport"/>
    <property type="evidence" value="ECO:0007669"/>
    <property type="project" value="TreeGrafter"/>
</dbReference>
<dbReference type="EMBL" id="PJNW01000017">
    <property type="protein sequence ID" value="PKR87475.1"/>
    <property type="molecule type" value="Genomic_DNA"/>
</dbReference>
<proteinExistence type="inferred from homology"/>
<dbReference type="PROSITE" id="PS51318">
    <property type="entry name" value="TAT"/>
    <property type="match status" value="1"/>
</dbReference>
<evidence type="ECO:0000256" key="2">
    <source>
        <dbReference type="ARBA" id="ARBA00008520"/>
    </source>
</evidence>
<evidence type="ECO:0000313" key="6">
    <source>
        <dbReference type="EMBL" id="PKR87475.1"/>
    </source>
</evidence>
<evidence type="ECO:0000256" key="5">
    <source>
        <dbReference type="ARBA" id="ARBA00022764"/>
    </source>
</evidence>
<dbReference type="InterPro" id="IPR006059">
    <property type="entry name" value="SBP"/>
</dbReference>
<dbReference type="SUPFAM" id="SSF53850">
    <property type="entry name" value="Periplasmic binding protein-like II"/>
    <property type="match status" value="1"/>
</dbReference>
<keyword evidence="4" id="KW-0732">Signal</keyword>
<dbReference type="Pfam" id="PF13416">
    <property type="entry name" value="SBP_bac_8"/>
    <property type="match status" value="1"/>
</dbReference>
<sequence length="370" mass="40496">MNGPSKPFLNLDRRRFLQGVSLAGAAGLVGMPFGRAFAAEPEKPKEIIVRAWGGSWVDSLKKGVSDPFTEATGIAVRHDLTEDNEIQPKVWAAVAQKRVPPIHINWDTTTNATKSALRGVTEDLSDLSNLAGVTELAKPVGLDGYPIVNTYGYVYVLAYRPSAFPNGAPKSWKDLLDPKFKGRIALYNDGIGFHFPAQVAGGGKLEDIPGNMQPAWDFIAKIKEQEPLLGEDPDFTAWFQKGEIDAACTISTNAREAKANGVDIAWTVPEEGAKYDTDGLWIPKGLPENELYWAKQYINFAITKDAQQVWLDGLGLPGVVPGVNPPADLVGDPSYPTTEADFKKLIRISSKVQVEHESEWFGKFKEIMQG</sequence>
<keyword evidence="5" id="KW-0574">Periplasm</keyword>
<comment type="similarity">
    <text evidence="2">Belongs to the bacterial solute-binding protein 1 family.</text>
</comment>
<organism evidence="6 7">
    <name type="scientific">Pleomorphomonas diazotrophica</name>
    <dbReference type="NCBI Taxonomy" id="1166257"/>
    <lineage>
        <taxon>Bacteria</taxon>
        <taxon>Pseudomonadati</taxon>
        <taxon>Pseudomonadota</taxon>
        <taxon>Alphaproteobacteria</taxon>
        <taxon>Hyphomicrobiales</taxon>
        <taxon>Pleomorphomonadaceae</taxon>
        <taxon>Pleomorphomonas</taxon>
    </lineage>
</organism>